<dbReference type="RefSeq" id="WP_014241584.1">
    <property type="nucleotide sequence ID" value="NC_016617.1"/>
</dbReference>
<sequence length="101" mass="11043">MAKPIKQAEHVARQDHHCYLCGHTISAGDRYLAVTFRALPADGWSGIRYAKVCRHCRGAEFCACGDCDFVIPAEPAERIGGWIADPVRAALSHHRAAQGEV</sequence>
<organism evidence="1 2">
    <name type="scientific">Azospirillum baldaniorum</name>
    <dbReference type="NCBI Taxonomy" id="1064539"/>
    <lineage>
        <taxon>Bacteria</taxon>
        <taxon>Pseudomonadati</taxon>
        <taxon>Pseudomonadota</taxon>
        <taxon>Alphaproteobacteria</taxon>
        <taxon>Rhodospirillales</taxon>
        <taxon>Azospirillaceae</taxon>
        <taxon>Azospirillum</taxon>
    </lineage>
</organism>
<reference evidence="1 2" key="1">
    <citation type="journal article" date="2011" name="PLoS Genet.">
        <title>Azospirillum genomes reveal transition of bacteria from aquatic to terrestrial environments.</title>
        <authorList>
            <person name="Wisniewski-Dye F."/>
            <person name="Borziak K."/>
            <person name="Khalsa-Moyers G."/>
            <person name="Alexandre G."/>
            <person name="Sukharnikov L.O."/>
            <person name="Wuichet K."/>
            <person name="Hurst G.B."/>
            <person name="McDonald W.H."/>
            <person name="Robertson J.S."/>
            <person name="Barbe V."/>
            <person name="Calteau A."/>
            <person name="Rouy Z."/>
            <person name="Mangenot S."/>
            <person name="Prigent-Combaret C."/>
            <person name="Normand P."/>
            <person name="Boyer M."/>
            <person name="Siguier P."/>
            <person name="Dessaux Y."/>
            <person name="Elmerich C."/>
            <person name="Condemine G."/>
            <person name="Krishnen G."/>
            <person name="Kennedy I."/>
            <person name="Paterson A.H."/>
            <person name="Gonzalez V."/>
            <person name="Mavingui P."/>
            <person name="Zhulin I.B."/>
        </authorList>
    </citation>
    <scope>NUCLEOTIDE SEQUENCE [LARGE SCALE GENOMIC DNA]</scope>
    <source>
        <strain evidence="1 2">Sp245</strain>
    </source>
</reference>
<dbReference type="EMBL" id="HE577327">
    <property type="protein sequence ID" value="CCC99411.1"/>
    <property type="molecule type" value="Genomic_DNA"/>
</dbReference>
<name>A0A9P1NNK6_9PROT</name>
<protein>
    <submittedName>
        <fullName evidence="1">Uncharacterized protein</fullName>
    </submittedName>
</protein>
<dbReference type="AlphaFoldDB" id="A0A9P1NNK6"/>
<accession>A0A9P1NNK6</accession>
<evidence type="ECO:0000313" key="1">
    <source>
        <dbReference type="EMBL" id="CCC99411.1"/>
    </source>
</evidence>
<dbReference type="Proteomes" id="UP000007319">
    <property type="component" value="Chromosome"/>
</dbReference>
<dbReference type="KEGG" id="abs:AZOBR_200116"/>
<keyword evidence="2" id="KW-1185">Reference proteome</keyword>
<gene>
    <name evidence="1" type="ORF">AZOBR_200116</name>
</gene>
<proteinExistence type="predicted"/>
<evidence type="ECO:0000313" key="2">
    <source>
        <dbReference type="Proteomes" id="UP000007319"/>
    </source>
</evidence>